<proteinExistence type="inferred from homology"/>
<dbReference type="InterPro" id="IPR015353">
    <property type="entry name" value="Rubisco_LSMT_subst-bd"/>
</dbReference>
<comment type="catalytic activity">
    <reaction evidence="4">
        <text>L-histidyl-[protein] + S-adenosyl-L-methionine = N(tele)-methyl-L-histidyl-[protein] + S-adenosyl-L-homocysteine + H(+)</text>
        <dbReference type="Rhea" id="RHEA:19369"/>
        <dbReference type="Rhea" id="RHEA-COMP:9745"/>
        <dbReference type="Rhea" id="RHEA-COMP:11600"/>
        <dbReference type="ChEBI" id="CHEBI:15378"/>
        <dbReference type="ChEBI" id="CHEBI:16367"/>
        <dbReference type="ChEBI" id="CHEBI:29979"/>
        <dbReference type="ChEBI" id="CHEBI:57856"/>
        <dbReference type="ChEBI" id="CHEBI:59789"/>
        <dbReference type="EC" id="2.1.1.85"/>
    </reaction>
</comment>
<dbReference type="GO" id="GO:0018064">
    <property type="term" value="F:protein-L-histidine N-tele-methyltransferase activity"/>
    <property type="evidence" value="ECO:0007669"/>
    <property type="project" value="UniProtKB-EC"/>
</dbReference>
<keyword evidence="3 4" id="KW-0949">S-adenosyl-L-methionine</keyword>
<feature type="region of interest" description="Disordered" evidence="5">
    <location>
        <begin position="528"/>
        <end position="574"/>
    </location>
</feature>
<accession>A0A8B9Y9H8</accession>
<gene>
    <name evidence="7" type="primary">SETD3</name>
</gene>
<evidence type="ECO:0000313" key="7">
    <source>
        <dbReference type="Ensembl" id="ENSBGRP00000030371.1"/>
    </source>
</evidence>
<keyword evidence="2 4" id="KW-0808">Transferase</keyword>
<dbReference type="Ensembl" id="ENSBGRT00000035131.1">
    <property type="protein sequence ID" value="ENSBGRP00000030371.1"/>
    <property type="gene ID" value="ENSBGRG00000019016.1"/>
</dbReference>
<dbReference type="GO" id="GO:0016279">
    <property type="term" value="F:protein-lysine N-methyltransferase activity"/>
    <property type="evidence" value="ECO:0007669"/>
    <property type="project" value="TreeGrafter"/>
</dbReference>
<evidence type="ECO:0000259" key="6">
    <source>
        <dbReference type="Pfam" id="PF09273"/>
    </source>
</evidence>
<evidence type="ECO:0000313" key="8">
    <source>
        <dbReference type="Proteomes" id="UP000694520"/>
    </source>
</evidence>
<dbReference type="SUPFAM" id="SSF82199">
    <property type="entry name" value="SET domain"/>
    <property type="match status" value="1"/>
</dbReference>
<dbReference type="PROSITE" id="PS51565">
    <property type="entry name" value="SAM_MT85_SETD3"/>
    <property type="match status" value="1"/>
</dbReference>
<dbReference type="FunFam" id="3.90.1420.10:FF:000001">
    <property type="entry name" value="histone-lysine N-methyltransferase setd3 isoform X1"/>
    <property type="match status" value="1"/>
</dbReference>
<dbReference type="PANTHER" id="PTHR13271">
    <property type="entry name" value="UNCHARACTERIZED PUTATIVE METHYLTRANSFERASE"/>
    <property type="match status" value="1"/>
</dbReference>
<comment type="similarity">
    <text evidence="4">Belongs to the class V-like SAM-binding methyltransferase superfamily. SETD3 actin-histidine methyltransferase family.</text>
</comment>
<dbReference type="InterPro" id="IPR046341">
    <property type="entry name" value="SET_dom_sf"/>
</dbReference>
<reference evidence="7" key="1">
    <citation type="submission" date="2019-05" db="EMBL/GenBank/DDBJ databases">
        <authorList>
            <person name="Zhang S."/>
            <person name="Liu J."/>
        </authorList>
    </citation>
    <scope>NUCLEOTIDE SEQUENCE [LARGE SCALE GENOMIC DNA]</scope>
</reference>
<feature type="compositionally biased region" description="Basic and acidic residues" evidence="5">
    <location>
        <begin position="543"/>
        <end position="574"/>
    </location>
</feature>
<dbReference type="GO" id="GO:0032259">
    <property type="term" value="P:methylation"/>
    <property type="evidence" value="ECO:0007669"/>
    <property type="project" value="UniProtKB-KW"/>
</dbReference>
<dbReference type="Pfam" id="PF09273">
    <property type="entry name" value="Rubis-subs-bind"/>
    <property type="match status" value="1"/>
</dbReference>
<feature type="region of interest" description="Disordered" evidence="5">
    <location>
        <begin position="1"/>
        <end position="67"/>
    </location>
</feature>
<feature type="compositionally biased region" description="Basic and acidic residues" evidence="5">
    <location>
        <begin position="55"/>
        <end position="65"/>
    </location>
</feature>
<dbReference type="AlphaFoldDB" id="A0A8B9Y9H8"/>
<evidence type="ECO:0000256" key="4">
    <source>
        <dbReference type="PROSITE-ProRule" id="PRU00898"/>
    </source>
</evidence>
<name>A0A8B9Y9H8_BOSMU</name>
<dbReference type="Gene3D" id="3.90.1410.10">
    <property type="entry name" value="set domain protein methyltransferase, domain 1"/>
    <property type="match status" value="1"/>
</dbReference>
<evidence type="ECO:0000256" key="1">
    <source>
        <dbReference type="ARBA" id="ARBA00022603"/>
    </source>
</evidence>
<protein>
    <recommendedName>
        <fullName evidence="4">protein-histidine N-methyltransferase</fullName>
        <ecNumber evidence="4">2.1.1.85</ecNumber>
    </recommendedName>
</protein>
<dbReference type="EC" id="2.1.1.85" evidence="4"/>
<keyword evidence="1 4" id="KW-0489">Methyltransferase</keyword>
<dbReference type="InterPro" id="IPR025785">
    <property type="entry name" value="SETD3"/>
</dbReference>
<sequence length="574" mass="64450">MAWKLAGRTGDSGPRSSPVQWLGRNRRGTVRGRWGGAAPPASESRANGRWRRRRLEGGARGRAERGWAAAAGLSEAAVPPPPVRPPPPPPPLPGAWLRWLVGPGGVWRRRRRAKGQKWAGPLYSQDRILQAMGNITLAFHLLCERADPNSFWQPYIQTLPSEYDTPLYFEEDEVRYLQSTQAIHDVFSQYKNTARQYAYFYKVIQTHPHAHKLPLKDSFTYEDYRWAVSSVMTRQNQIPTEDGSRVTLALIPLWDMCNHTSGLITTGYNLEDDRCECVALQDFRAGEQIYIFYGTRSNAEFVIHSGFFFDNNSHDRVKIKLGVSKSDRLYAMKAEVLARAGIPTSSVFALHFTEPPISAQLLAFLRVFCMTEEELKEHLLGDSAIDRIFTLGNSEYPVSWDNEVRLWTFLEDRASLLLKTYKTTIEEDKSFLKNHDLSARATMAIKLRLGEKEILERAVKSAAANREFYRRQMEERAPLPKYEEGGAGLLEGVADSQLPLVLRNLEGGAGAQEALTLSEAVRRAQAAEHGLVNGESSIPNGTRSEKETLTQEESKRAAGDAKEPSSDSAEDVAK</sequence>
<dbReference type="GeneTree" id="ENSGT00940000153577"/>
<dbReference type="Proteomes" id="UP000694520">
    <property type="component" value="Chromosome 17"/>
</dbReference>
<evidence type="ECO:0000256" key="5">
    <source>
        <dbReference type="SAM" id="MobiDB-lite"/>
    </source>
</evidence>
<keyword evidence="8" id="KW-1185">Reference proteome</keyword>
<dbReference type="InterPro" id="IPR050600">
    <property type="entry name" value="SETD3_SETD6_MTase"/>
</dbReference>
<reference evidence="7" key="2">
    <citation type="submission" date="2025-08" db="UniProtKB">
        <authorList>
            <consortium name="Ensembl"/>
        </authorList>
    </citation>
    <scope>IDENTIFICATION</scope>
</reference>
<dbReference type="PANTHER" id="PTHR13271:SF47">
    <property type="entry name" value="ACTIN-HISTIDINE N-METHYLTRANSFERASE"/>
    <property type="match status" value="1"/>
</dbReference>
<evidence type="ECO:0000256" key="2">
    <source>
        <dbReference type="ARBA" id="ARBA00022679"/>
    </source>
</evidence>
<feature type="domain" description="Rubisco LSMT substrate-binding" evidence="6">
    <location>
        <begin position="324"/>
        <end position="455"/>
    </location>
</feature>
<dbReference type="SUPFAM" id="SSF81822">
    <property type="entry name" value="RuBisCo LSMT C-terminal, substrate-binding domain"/>
    <property type="match status" value="1"/>
</dbReference>
<dbReference type="CDD" id="cd19176">
    <property type="entry name" value="SET_SETD3"/>
    <property type="match status" value="1"/>
</dbReference>
<dbReference type="InterPro" id="IPR044428">
    <property type="entry name" value="SETD3_SET"/>
</dbReference>
<organism evidence="7 8">
    <name type="scientific">Bos mutus grunniens</name>
    <name type="common">Wild yak</name>
    <name type="synonym">Bos grunniens</name>
    <dbReference type="NCBI Taxonomy" id="30521"/>
    <lineage>
        <taxon>Eukaryota</taxon>
        <taxon>Metazoa</taxon>
        <taxon>Chordata</taxon>
        <taxon>Craniata</taxon>
        <taxon>Vertebrata</taxon>
        <taxon>Euteleostomi</taxon>
        <taxon>Mammalia</taxon>
        <taxon>Eutheria</taxon>
        <taxon>Laurasiatheria</taxon>
        <taxon>Artiodactyla</taxon>
        <taxon>Ruminantia</taxon>
        <taxon>Pecora</taxon>
        <taxon>Bovidae</taxon>
        <taxon>Bovinae</taxon>
        <taxon>Bos</taxon>
    </lineage>
</organism>
<evidence type="ECO:0000256" key="3">
    <source>
        <dbReference type="ARBA" id="ARBA00022691"/>
    </source>
</evidence>
<reference evidence="7" key="3">
    <citation type="submission" date="2025-09" db="UniProtKB">
        <authorList>
            <consortium name="Ensembl"/>
        </authorList>
    </citation>
    <scope>IDENTIFICATION</scope>
</reference>
<dbReference type="Gene3D" id="3.90.1420.10">
    <property type="entry name" value="Rubisco LSMT, substrate-binding domain"/>
    <property type="match status" value="1"/>
</dbReference>
<dbReference type="InterPro" id="IPR036464">
    <property type="entry name" value="Rubisco_LSMT_subst-bd_sf"/>
</dbReference>